<dbReference type="SUPFAM" id="SSF57850">
    <property type="entry name" value="RING/U-box"/>
    <property type="match status" value="1"/>
</dbReference>
<evidence type="ECO:0000259" key="10">
    <source>
        <dbReference type="PROSITE" id="PS51867"/>
    </source>
</evidence>
<dbReference type="InterPro" id="IPR013144">
    <property type="entry name" value="CRA_dom"/>
</dbReference>
<organism evidence="11 12">
    <name type="scientific">Ilex paraguariensis</name>
    <name type="common">yerba mate</name>
    <dbReference type="NCBI Taxonomy" id="185542"/>
    <lineage>
        <taxon>Eukaryota</taxon>
        <taxon>Viridiplantae</taxon>
        <taxon>Streptophyta</taxon>
        <taxon>Embryophyta</taxon>
        <taxon>Tracheophyta</taxon>
        <taxon>Spermatophyta</taxon>
        <taxon>Magnoliopsida</taxon>
        <taxon>eudicotyledons</taxon>
        <taxon>Gunneridae</taxon>
        <taxon>Pentapetalae</taxon>
        <taxon>asterids</taxon>
        <taxon>campanulids</taxon>
        <taxon>Aquifoliales</taxon>
        <taxon>Aquifoliaceae</taxon>
        <taxon>Ilex</taxon>
    </lineage>
</organism>
<feature type="domain" description="RING-type" evidence="8">
    <location>
        <begin position="328"/>
        <end position="371"/>
    </location>
</feature>
<dbReference type="Pfam" id="PF10607">
    <property type="entry name" value="CTLH"/>
    <property type="match status" value="1"/>
</dbReference>
<dbReference type="InterPro" id="IPR045098">
    <property type="entry name" value="Fyv10_fam"/>
</dbReference>
<dbReference type="SMART" id="SM00668">
    <property type="entry name" value="CTLH"/>
    <property type="match status" value="1"/>
</dbReference>
<accession>A0ABC8RJI4</accession>
<sequence>MELSTVKDAFDRVAKKQKLSTSKSLEVIDQIGHEIEQALSNIQTIQDPAYPVDRKSILKELKTKLNEIGPHKQLEGSQKELNINLMKYLKVLERVFIPDISKAYRNVDFDSHTVNQIIVSHFYREGLFDIADLLIYEAGEPEAISLKSHFMEMHQILEAIKDRDLQPALNWVSSNRAKLKQIGSDLELKLHRLHFVEILQKQSQADALNYARTYLAPFASVHMDEIQKLMGCLLWVGKLDRSPYSELMDPIHWEKASEEITGQFCSFLAQSYESPLNVAVTAGVEGLPTLLKLAIVMAAKKPEWQAMKQLPIPVELRKEFQFHSIFVCPVSRDQGNDENPPMLLPCGHVLCKQSIHKLSKSNTRIFKCPYCPFEASVAQCRQLHF</sequence>
<keyword evidence="12" id="KW-1185">Reference proteome</keyword>
<evidence type="ECO:0000256" key="7">
    <source>
        <dbReference type="PROSITE-ProRule" id="PRU01215"/>
    </source>
</evidence>
<dbReference type="Gene3D" id="3.30.40.10">
    <property type="entry name" value="Zinc/RING finger domain, C3HC4 (zinc finger)"/>
    <property type="match status" value="1"/>
</dbReference>
<gene>
    <name evidence="11" type="ORF">ILEXP_LOCUS12738</name>
</gene>
<protein>
    <submittedName>
        <fullName evidence="11">Uncharacterized protein</fullName>
    </submittedName>
</protein>
<dbReference type="InterPro" id="IPR001841">
    <property type="entry name" value="Znf_RING"/>
</dbReference>
<keyword evidence="4 6" id="KW-0863">Zinc-finger</keyword>
<evidence type="ECO:0000259" key="8">
    <source>
        <dbReference type="PROSITE" id="PS50089"/>
    </source>
</evidence>
<dbReference type="InterPro" id="IPR044063">
    <property type="entry name" value="ZF_RING_GID"/>
</dbReference>
<dbReference type="SMART" id="SM00757">
    <property type="entry name" value="CRA"/>
    <property type="match status" value="1"/>
</dbReference>
<dbReference type="SMART" id="SM00184">
    <property type="entry name" value="RING"/>
    <property type="match status" value="1"/>
</dbReference>
<dbReference type="GO" id="GO:0008270">
    <property type="term" value="F:zinc ion binding"/>
    <property type="evidence" value="ECO:0007669"/>
    <property type="project" value="UniProtKB-KW"/>
</dbReference>
<dbReference type="InterPro" id="IPR013083">
    <property type="entry name" value="Znf_RING/FYVE/PHD"/>
</dbReference>
<dbReference type="GO" id="GO:0005737">
    <property type="term" value="C:cytoplasm"/>
    <property type="evidence" value="ECO:0007669"/>
    <property type="project" value="UniProtKB-SubCell"/>
</dbReference>
<dbReference type="InterPro" id="IPR006594">
    <property type="entry name" value="LisH"/>
</dbReference>
<evidence type="ECO:0000259" key="9">
    <source>
        <dbReference type="PROSITE" id="PS50897"/>
    </source>
</evidence>
<comment type="subcellular location">
    <subcellularLocation>
        <location evidence="1">Cytoplasm</location>
    </subcellularLocation>
</comment>
<name>A0ABC8RJI4_9AQUA</name>
<comment type="caution">
    <text evidence="11">The sequence shown here is derived from an EMBL/GenBank/DDBJ whole genome shotgun (WGS) entry which is preliminary data.</text>
</comment>
<dbReference type="InterPro" id="IPR024964">
    <property type="entry name" value="CTLH/CRA"/>
</dbReference>
<dbReference type="InterPro" id="IPR037683">
    <property type="entry name" value="Rmd5_dRing"/>
</dbReference>
<dbReference type="PROSITE" id="PS50089">
    <property type="entry name" value="ZF_RING_2"/>
    <property type="match status" value="1"/>
</dbReference>
<evidence type="ECO:0000256" key="5">
    <source>
        <dbReference type="ARBA" id="ARBA00022833"/>
    </source>
</evidence>
<feature type="domain" description="CTLH" evidence="9">
    <location>
        <begin position="149"/>
        <end position="206"/>
    </location>
</feature>
<evidence type="ECO:0000256" key="6">
    <source>
        <dbReference type="PROSITE-ProRule" id="PRU00175"/>
    </source>
</evidence>
<evidence type="ECO:0000256" key="1">
    <source>
        <dbReference type="ARBA" id="ARBA00004496"/>
    </source>
</evidence>
<feature type="domain" description="RING-Gid-type" evidence="10">
    <location>
        <begin position="328"/>
        <end position="371"/>
    </location>
</feature>
<dbReference type="PROSITE" id="PS51867">
    <property type="entry name" value="ZF_RING_GID"/>
    <property type="match status" value="1"/>
</dbReference>
<dbReference type="PANTHER" id="PTHR12170">
    <property type="entry name" value="MACROPHAGE ERYTHROBLAST ATTACHER-RELATED"/>
    <property type="match status" value="1"/>
</dbReference>
<dbReference type="FunFam" id="3.30.40.10:FF:000143">
    <property type="entry name" value="Regulator of gluconeogenesis Rmd5"/>
    <property type="match status" value="1"/>
</dbReference>
<keyword evidence="2" id="KW-0963">Cytoplasm</keyword>
<evidence type="ECO:0000313" key="12">
    <source>
        <dbReference type="Proteomes" id="UP001642360"/>
    </source>
</evidence>
<dbReference type="AlphaFoldDB" id="A0ABC8RJI4"/>
<evidence type="ECO:0000313" key="11">
    <source>
        <dbReference type="EMBL" id="CAK9144952.1"/>
    </source>
</evidence>
<dbReference type="Pfam" id="PF13445">
    <property type="entry name" value="zf-RING_UBOX"/>
    <property type="match status" value="1"/>
</dbReference>
<dbReference type="PANTHER" id="PTHR12170:SF3">
    <property type="entry name" value="GH10162P"/>
    <property type="match status" value="1"/>
</dbReference>
<dbReference type="PROSITE" id="PS50896">
    <property type="entry name" value="LISH"/>
    <property type="match status" value="1"/>
</dbReference>
<dbReference type="PROSITE" id="PS50897">
    <property type="entry name" value="CTLH"/>
    <property type="match status" value="1"/>
</dbReference>
<keyword evidence="5" id="KW-0862">Zinc</keyword>
<keyword evidence="3" id="KW-0479">Metal-binding</keyword>
<proteinExistence type="predicted"/>
<evidence type="ECO:0000256" key="4">
    <source>
        <dbReference type="ARBA" id="ARBA00022771"/>
    </source>
</evidence>
<reference evidence="11 12" key="1">
    <citation type="submission" date="2024-02" db="EMBL/GenBank/DDBJ databases">
        <authorList>
            <person name="Vignale AGUSTIN F."/>
            <person name="Sosa J E."/>
            <person name="Modenutti C."/>
        </authorList>
    </citation>
    <scope>NUCLEOTIDE SEQUENCE [LARGE SCALE GENOMIC DNA]</scope>
</reference>
<dbReference type="Proteomes" id="UP001642360">
    <property type="component" value="Unassembled WGS sequence"/>
</dbReference>
<evidence type="ECO:0000256" key="2">
    <source>
        <dbReference type="ARBA" id="ARBA00022490"/>
    </source>
</evidence>
<dbReference type="InterPro" id="IPR027370">
    <property type="entry name" value="Znf-RING_euk"/>
</dbReference>
<dbReference type="InterPro" id="IPR006595">
    <property type="entry name" value="CTLH_C"/>
</dbReference>
<dbReference type="EMBL" id="CAUOFW020001447">
    <property type="protein sequence ID" value="CAK9144952.1"/>
    <property type="molecule type" value="Genomic_DNA"/>
</dbReference>
<evidence type="ECO:0000256" key="3">
    <source>
        <dbReference type="ARBA" id="ARBA00022723"/>
    </source>
</evidence>
<feature type="zinc finger region" description="RING-Gid-type" evidence="7">
    <location>
        <begin position="328"/>
        <end position="371"/>
    </location>
</feature>
<dbReference type="CDD" id="cd16652">
    <property type="entry name" value="dRING_Rmd5p-like"/>
    <property type="match status" value="1"/>
</dbReference>